<keyword evidence="6 9" id="KW-0371">Homeobox</keyword>
<dbReference type="InterPro" id="IPR001356">
    <property type="entry name" value="HD"/>
</dbReference>
<dbReference type="Pfam" id="PF00046">
    <property type="entry name" value="Homeodomain"/>
    <property type="match status" value="1"/>
</dbReference>
<dbReference type="PROSITE" id="PS00027">
    <property type="entry name" value="HOMEOBOX_1"/>
    <property type="match status" value="1"/>
</dbReference>
<evidence type="ECO:0000256" key="3">
    <source>
        <dbReference type="ARBA" id="ARBA00022491"/>
    </source>
</evidence>
<dbReference type="InterPro" id="IPR050877">
    <property type="entry name" value="EMX-VAX-Noto_Homeobox_TFs"/>
</dbReference>
<evidence type="ECO:0000256" key="1">
    <source>
        <dbReference type="ARBA" id="ARBA00004123"/>
    </source>
</evidence>
<dbReference type="GO" id="GO:0000978">
    <property type="term" value="F:RNA polymerase II cis-regulatory region sequence-specific DNA binding"/>
    <property type="evidence" value="ECO:0007669"/>
    <property type="project" value="TreeGrafter"/>
</dbReference>
<feature type="region of interest" description="Disordered" evidence="11">
    <location>
        <begin position="1"/>
        <end position="30"/>
    </location>
</feature>
<evidence type="ECO:0000256" key="6">
    <source>
        <dbReference type="ARBA" id="ARBA00023155"/>
    </source>
</evidence>
<dbReference type="PRINTS" id="PR00024">
    <property type="entry name" value="HOMEOBOX"/>
</dbReference>
<dbReference type="Proteomes" id="UP000663870">
    <property type="component" value="Unassembled WGS sequence"/>
</dbReference>
<evidence type="ECO:0000256" key="11">
    <source>
        <dbReference type="SAM" id="MobiDB-lite"/>
    </source>
</evidence>
<dbReference type="GO" id="GO:0000981">
    <property type="term" value="F:DNA-binding transcription factor activity, RNA polymerase II-specific"/>
    <property type="evidence" value="ECO:0007669"/>
    <property type="project" value="InterPro"/>
</dbReference>
<evidence type="ECO:0000256" key="9">
    <source>
        <dbReference type="PROSITE-ProRule" id="PRU00108"/>
    </source>
</evidence>
<sequence>MFDQTTSSMYLSSNEKNIQSQQQKRFHSNNKRSIKKCAFDIDSLLKPTTTMNSSYIDDTEDGSSDDGHINLESSSSFCNSPISSYGLINQLKTKENLSLLSSSFESEHSIIENLNSKIKSKRIRTIFTTEQLERLEIEFQKQQYMVGHERLYLAKILNLSEAQVKIWFQNRRIKWRRQVLDNQQQ</sequence>
<reference evidence="14" key="1">
    <citation type="submission" date="2021-02" db="EMBL/GenBank/DDBJ databases">
        <authorList>
            <person name="Nowell W R."/>
        </authorList>
    </citation>
    <scope>NUCLEOTIDE SEQUENCE</scope>
</reference>
<feature type="DNA-binding region" description="Homeobox" evidence="9">
    <location>
        <begin position="120"/>
        <end position="179"/>
    </location>
</feature>
<keyword evidence="8 9" id="KW-0539">Nucleus</keyword>
<dbReference type="CDD" id="cd00086">
    <property type="entry name" value="homeodomain"/>
    <property type="match status" value="1"/>
</dbReference>
<keyword evidence="15" id="KW-1185">Reference proteome</keyword>
<dbReference type="FunFam" id="1.10.10.60:FF:000450">
    <property type="entry name" value="Homeobox protein notochord"/>
    <property type="match status" value="1"/>
</dbReference>
<dbReference type="AlphaFoldDB" id="A0A815IKN9"/>
<evidence type="ECO:0000256" key="8">
    <source>
        <dbReference type="ARBA" id="ARBA00023242"/>
    </source>
</evidence>
<dbReference type="InterPro" id="IPR020479">
    <property type="entry name" value="HD_metazoa"/>
</dbReference>
<dbReference type="Gene3D" id="1.10.10.60">
    <property type="entry name" value="Homeodomain-like"/>
    <property type="match status" value="1"/>
</dbReference>
<evidence type="ECO:0000256" key="7">
    <source>
        <dbReference type="ARBA" id="ARBA00023163"/>
    </source>
</evidence>
<organism evidence="14 15">
    <name type="scientific">Rotaria sordida</name>
    <dbReference type="NCBI Taxonomy" id="392033"/>
    <lineage>
        <taxon>Eukaryota</taxon>
        <taxon>Metazoa</taxon>
        <taxon>Spiralia</taxon>
        <taxon>Gnathifera</taxon>
        <taxon>Rotifera</taxon>
        <taxon>Eurotatoria</taxon>
        <taxon>Bdelloidea</taxon>
        <taxon>Philodinida</taxon>
        <taxon>Philodinidae</taxon>
        <taxon>Rotaria</taxon>
    </lineage>
</organism>
<keyword evidence="7" id="KW-0804">Transcription</keyword>
<evidence type="ECO:0000313" key="14">
    <source>
        <dbReference type="EMBL" id="CAF1367152.1"/>
    </source>
</evidence>
<keyword evidence="4" id="KW-0805">Transcription regulation</keyword>
<dbReference type="PROSITE" id="PS50071">
    <property type="entry name" value="HOMEOBOX_2"/>
    <property type="match status" value="1"/>
</dbReference>
<dbReference type="EMBL" id="CAJNOH010000735">
    <property type="protein sequence ID" value="CAF1113744.1"/>
    <property type="molecule type" value="Genomic_DNA"/>
</dbReference>
<dbReference type="PANTHER" id="PTHR24339:SF67">
    <property type="entry name" value="GNOT1 HOMEODOMAIN PROTEIN-RELATED"/>
    <property type="match status" value="1"/>
</dbReference>
<dbReference type="GO" id="GO:0007417">
    <property type="term" value="P:central nervous system development"/>
    <property type="evidence" value="ECO:0007669"/>
    <property type="project" value="TreeGrafter"/>
</dbReference>
<dbReference type="GO" id="GO:0030182">
    <property type="term" value="P:neuron differentiation"/>
    <property type="evidence" value="ECO:0007669"/>
    <property type="project" value="TreeGrafter"/>
</dbReference>
<protein>
    <recommendedName>
        <fullName evidence="12">Homeobox domain-containing protein</fullName>
    </recommendedName>
</protein>
<keyword evidence="2" id="KW-0217">Developmental protein</keyword>
<feature type="compositionally biased region" description="Polar residues" evidence="11">
    <location>
        <begin position="1"/>
        <end position="23"/>
    </location>
</feature>
<evidence type="ECO:0000313" key="13">
    <source>
        <dbReference type="EMBL" id="CAF1113744.1"/>
    </source>
</evidence>
<evidence type="ECO:0000313" key="15">
    <source>
        <dbReference type="Proteomes" id="UP000663870"/>
    </source>
</evidence>
<accession>A0A815IKN9</accession>
<comment type="subcellular location">
    <subcellularLocation>
        <location evidence="1 9 10">Nucleus</location>
    </subcellularLocation>
</comment>
<dbReference type="SUPFAM" id="SSF46689">
    <property type="entry name" value="Homeodomain-like"/>
    <property type="match status" value="1"/>
</dbReference>
<dbReference type="InterPro" id="IPR017970">
    <property type="entry name" value="Homeobox_CS"/>
</dbReference>
<dbReference type="InterPro" id="IPR009057">
    <property type="entry name" value="Homeodomain-like_sf"/>
</dbReference>
<keyword evidence="3" id="KW-0678">Repressor</keyword>
<proteinExistence type="predicted"/>
<dbReference type="GO" id="GO:0005634">
    <property type="term" value="C:nucleus"/>
    <property type="evidence" value="ECO:0007669"/>
    <property type="project" value="UniProtKB-SubCell"/>
</dbReference>
<keyword evidence="5 9" id="KW-0238">DNA-binding</keyword>
<name>A0A815IKN9_9BILA</name>
<dbReference type="SMART" id="SM00389">
    <property type="entry name" value="HOX"/>
    <property type="match status" value="1"/>
</dbReference>
<evidence type="ECO:0000256" key="10">
    <source>
        <dbReference type="RuleBase" id="RU000682"/>
    </source>
</evidence>
<evidence type="ECO:0000256" key="2">
    <source>
        <dbReference type="ARBA" id="ARBA00022473"/>
    </source>
</evidence>
<evidence type="ECO:0000256" key="4">
    <source>
        <dbReference type="ARBA" id="ARBA00023015"/>
    </source>
</evidence>
<evidence type="ECO:0000256" key="5">
    <source>
        <dbReference type="ARBA" id="ARBA00023125"/>
    </source>
</evidence>
<dbReference type="PANTHER" id="PTHR24339">
    <property type="entry name" value="HOMEOBOX PROTEIN EMX-RELATED"/>
    <property type="match status" value="1"/>
</dbReference>
<evidence type="ECO:0000259" key="12">
    <source>
        <dbReference type="PROSITE" id="PS50071"/>
    </source>
</evidence>
<feature type="domain" description="Homeobox" evidence="12">
    <location>
        <begin position="118"/>
        <end position="178"/>
    </location>
</feature>
<dbReference type="Proteomes" id="UP000663854">
    <property type="component" value="Unassembled WGS sequence"/>
</dbReference>
<comment type="caution">
    <text evidence="14">The sequence shown here is derived from an EMBL/GenBank/DDBJ whole genome shotgun (WGS) entry which is preliminary data.</text>
</comment>
<dbReference type="EMBL" id="CAJNOL010001477">
    <property type="protein sequence ID" value="CAF1367152.1"/>
    <property type="molecule type" value="Genomic_DNA"/>
</dbReference>
<gene>
    <name evidence="14" type="ORF">JXQ802_LOCUS32946</name>
    <name evidence="13" type="ORF">PYM288_LOCUS20328</name>
</gene>